<dbReference type="AlphaFoldDB" id="A0A0X3VDX9"/>
<organism evidence="1 2">
    <name type="scientific">Streptomyces violaceusniger</name>
    <dbReference type="NCBI Taxonomy" id="68280"/>
    <lineage>
        <taxon>Bacteria</taxon>
        <taxon>Bacillati</taxon>
        <taxon>Actinomycetota</taxon>
        <taxon>Actinomycetes</taxon>
        <taxon>Kitasatosporales</taxon>
        <taxon>Streptomycetaceae</taxon>
        <taxon>Streptomyces</taxon>
        <taxon>Streptomyces violaceusniger group</taxon>
    </lineage>
</organism>
<proteinExistence type="predicted"/>
<accession>A0A0X3VDX9</accession>
<evidence type="ECO:0000313" key="2">
    <source>
        <dbReference type="Proteomes" id="UP000053413"/>
    </source>
</evidence>
<dbReference type="Proteomes" id="UP000053413">
    <property type="component" value="Unassembled WGS sequence"/>
</dbReference>
<dbReference type="EMBL" id="LLZJ01000432">
    <property type="protein sequence ID" value="KUL42965.1"/>
    <property type="molecule type" value="Genomic_DNA"/>
</dbReference>
<protein>
    <submittedName>
        <fullName evidence="1">Uncharacterized protein</fullName>
    </submittedName>
</protein>
<sequence>MGKGLVSARPPELLVEELHPAAELVKQHEIDAGHRPRSLDLGPVLGPGLAHHGGQVLDRADDLGDLISAAP</sequence>
<gene>
    <name evidence="1" type="ORF">ADL28_44350</name>
</gene>
<name>A0A0X3VDX9_STRVO</name>
<comment type="caution">
    <text evidence="1">The sequence shown here is derived from an EMBL/GenBank/DDBJ whole genome shotgun (WGS) entry which is preliminary data.</text>
</comment>
<reference evidence="2" key="1">
    <citation type="submission" date="2015-10" db="EMBL/GenBank/DDBJ databases">
        <authorList>
            <person name="Ju K.-S."/>
            <person name="Doroghazi J.R."/>
            <person name="Metcalf W.W."/>
        </authorList>
    </citation>
    <scope>NUCLEOTIDE SEQUENCE [LARGE SCALE GENOMIC DNA]</scope>
    <source>
        <strain evidence="2">NRRL F-8817</strain>
    </source>
</reference>
<evidence type="ECO:0000313" key="1">
    <source>
        <dbReference type="EMBL" id="KUL42965.1"/>
    </source>
</evidence>